<reference evidence="2 3" key="1">
    <citation type="submission" date="2024-04" db="EMBL/GenBank/DDBJ databases">
        <authorList>
            <person name="Waldvogel A.-M."/>
            <person name="Schoenle A."/>
        </authorList>
    </citation>
    <scope>NUCLEOTIDE SEQUENCE [LARGE SCALE GENOMIC DNA]</scope>
</reference>
<dbReference type="EMBL" id="OZ035833">
    <property type="protein sequence ID" value="CAL1573754.1"/>
    <property type="molecule type" value="Genomic_DNA"/>
</dbReference>
<organism evidence="2 3">
    <name type="scientific">Knipowitschia caucasica</name>
    <name type="common">Caucasian dwarf goby</name>
    <name type="synonym">Pomatoschistus caucasicus</name>
    <dbReference type="NCBI Taxonomy" id="637954"/>
    <lineage>
        <taxon>Eukaryota</taxon>
        <taxon>Metazoa</taxon>
        <taxon>Chordata</taxon>
        <taxon>Craniata</taxon>
        <taxon>Vertebrata</taxon>
        <taxon>Euteleostomi</taxon>
        <taxon>Actinopterygii</taxon>
        <taxon>Neopterygii</taxon>
        <taxon>Teleostei</taxon>
        <taxon>Neoteleostei</taxon>
        <taxon>Acanthomorphata</taxon>
        <taxon>Gobiaria</taxon>
        <taxon>Gobiiformes</taxon>
        <taxon>Gobioidei</taxon>
        <taxon>Gobiidae</taxon>
        <taxon>Gobiinae</taxon>
        <taxon>Knipowitschia</taxon>
    </lineage>
</organism>
<keyword evidence="1" id="KW-0472">Membrane</keyword>
<evidence type="ECO:0000256" key="1">
    <source>
        <dbReference type="SAM" id="Phobius"/>
    </source>
</evidence>
<keyword evidence="1" id="KW-1133">Transmembrane helix</keyword>
<proteinExistence type="predicted"/>
<gene>
    <name evidence="2" type="ORF">KC01_LOCUS5594</name>
</gene>
<sequence>MASAEPDPLIPPAFCLLTLLVRSVVVFFVWVDGLSVGLKGCDLAYWLQRVVDRRMQSAIFHYELLHKLAGYGTDNREHELKFAASKT</sequence>
<evidence type="ECO:0000313" key="2">
    <source>
        <dbReference type="EMBL" id="CAL1573754.1"/>
    </source>
</evidence>
<name>A0AAV2JF04_KNICA</name>
<evidence type="ECO:0000313" key="3">
    <source>
        <dbReference type="Proteomes" id="UP001497482"/>
    </source>
</evidence>
<protein>
    <submittedName>
        <fullName evidence="2">Uncharacterized protein</fullName>
    </submittedName>
</protein>
<dbReference type="AlphaFoldDB" id="A0AAV2JF04"/>
<keyword evidence="3" id="KW-1185">Reference proteome</keyword>
<feature type="transmembrane region" description="Helical" evidence="1">
    <location>
        <begin position="12"/>
        <end position="31"/>
    </location>
</feature>
<keyword evidence="1" id="KW-0812">Transmembrane</keyword>
<accession>A0AAV2JF04</accession>
<dbReference type="Proteomes" id="UP001497482">
    <property type="component" value="Chromosome 11"/>
</dbReference>